<organism evidence="10 11">
    <name type="scientific">Dichanthelium oligosanthes</name>
    <dbReference type="NCBI Taxonomy" id="888268"/>
    <lineage>
        <taxon>Eukaryota</taxon>
        <taxon>Viridiplantae</taxon>
        <taxon>Streptophyta</taxon>
        <taxon>Embryophyta</taxon>
        <taxon>Tracheophyta</taxon>
        <taxon>Spermatophyta</taxon>
        <taxon>Magnoliopsida</taxon>
        <taxon>Liliopsida</taxon>
        <taxon>Poales</taxon>
        <taxon>Poaceae</taxon>
        <taxon>PACMAD clade</taxon>
        <taxon>Panicoideae</taxon>
        <taxon>Panicodae</taxon>
        <taxon>Paniceae</taxon>
        <taxon>Dichantheliinae</taxon>
        <taxon>Dichanthelium</taxon>
    </lineage>
</organism>
<evidence type="ECO:0000256" key="2">
    <source>
        <dbReference type="ARBA" id="ARBA00022614"/>
    </source>
</evidence>
<evidence type="ECO:0000256" key="4">
    <source>
        <dbReference type="ARBA" id="ARBA00022741"/>
    </source>
</evidence>
<sequence length="483" mass="54547">MDLVTGAMRNLLPKLLQLLQNEYNLQAGVRAEVESLSRELESTHVALCKVAQVRHDLLDPQVQLWASEVREASYDMEDVLDTFLVHVDGGYQPANPDTNGKFERLREKAGKLLRWLGKAQARHGIAGAIEDIKKQVEEIAKRRDRYRIDDITVNPTATTSIDPRLSTLYTKASELVGIDEPRDALTKMLSSGDDDPSDKKMRIVSIVGSGGLGKTTLAKAVYDKITVNMNIYCTAFVPVGQNPDLRKVFRDILLGIEKEYYMNKINFVMALDERQLIDQIREFLKEKRRIFGSTNKCPKQLSELSEKILKKCRDLEGCRLEESGGHCELNIGNLIHLSGSEVAVEELGHLTQLRELHIDIQFHNFGDALISSLGNLQKLQSLYILHPRFLNVVTIPSMFPQGAMPRAENVTFCLDVNDFISSNCEFDFGDLAMGHLPSLRNIRYDLFYWGSSGDQGVLKVKEALRHAADVHPNHPSIKFYMEH</sequence>
<evidence type="ECO:0000256" key="1">
    <source>
        <dbReference type="ARBA" id="ARBA00008894"/>
    </source>
</evidence>
<evidence type="ECO:0000313" key="11">
    <source>
        <dbReference type="Proteomes" id="UP000095767"/>
    </source>
</evidence>
<dbReference type="PANTHER" id="PTHR19338">
    <property type="entry name" value="TRANSLOCASE OF INNER MITOCHONDRIAL MEMBRANE 13 HOMOLOG"/>
    <property type="match status" value="1"/>
</dbReference>
<dbReference type="CDD" id="cd14798">
    <property type="entry name" value="RX-CC_like"/>
    <property type="match status" value="1"/>
</dbReference>
<dbReference type="Pfam" id="PF18052">
    <property type="entry name" value="Rx_N"/>
    <property type="match status" value="1"/>
</dbReference>
<evidence type="ECO:0000256" key="5">
    <source>
        <dbReference type="ARBA" id="ARBA00022821"/>
    </source>
</evidence>
<dbReference type="EMBL" id="LWDX02014608">
    <property type="protein sequence ID" value="OEL34672.1"/>
    <property type="molecule type" value="Genomic_DNA"/>
</dbReference>
<comment type="similarity">
    <text evidence="1">Belongs to the disease resistance NB-LRR family.</text>
</comment>
<feature type="domain" description="NB-ARC" evidence="7">
    <location>
        <begin position="185"/>
        <end position="290"/>
    </location>
</feature>
<dbReference type="GO" id="GO:0006952">
    <property type="term" value="P:defense response"/>
    <property type="evidence" value="ECO:0007669"/>
    <property type="project" value="UniProtKB-KW"/>
</dbReference>
<dbReference type="Proteomes" id="UP000095767">
    <property type="component" value="Unassembled WGS sequence"/>
</dbReference>
<evidence type="ECO:0000259" key="9">
    <source>
        <dbReference type="Pfam" id="PF23598"/>
    </source>
</evidence>
<dbReference type="Pfam" id="PF00931">
    <property type="entry name" value="NB-ARC"/>
    <property type="match status" value="1"/>
</dbReference>
<dbReference type="InterPro" id="IPR055414">
    <property type="entry name" value="LRR_R13L4/SHOC2-like"/>
</dbReference>
<keyword evidence="4" id="KW-0547">Nucleotide-binding</keyword>
<dbReference type="STRING" id="888268.A0A1E5WBB4"/>
<dbReference type="GO" id="GO:0043531">
    <property type="term" value="F:ADP binding"/>
    <property type="evidence" value="ECO:0007669"/>
    <property type="project" value="InterPro"/>
</dbReference>
<keyword evidence="11" id="KW-1185">Reference proteome</keyword>
<evidence type="ECO:0000256" key="3">
    <source>
        <dbReference type="ARBA" id="ARBA00022737"/>
    </source>
</evidence>
<dbReference type="Pfam" id="PF23598">
    <property type="entry name" value="LRR_14"/>
    <property type="match status" value="1"/>
</dbReference>
<dbReference type="InterPro" id="IPR041118">
    <property type="entry name" value="Rx_N"/>
</dbReference>
<dbReference type="InterPro" id="IPR027417">
    <property type="entry name" value="P-loop_NTPase"/>
</dbReference>
<evidence type="ECO:0000313" key="10">
    <source>
        <dbReference type="EMBL" id="OEL34672.1"/>
    </source>
</evidence>
<keyword evidence="3" id="KW-0677">Repeat</keyword>
<gene>
    <name evidence="10" type="ORF">BAE44_0004309</name>
</gene>
<dbReference type="InterPro" id="IPR002182">
    <property type="entry name" value="NB-ARC"/>
</dbReference>
<comment type="caution">
    <text evidence="10">The sequence shown here is derived from an EMBL/GenBank/DDBJ whole genome shotgun (WGS) entry which is preliminary data.</text>
</comment>
<evidence type="ECO:0000259" key="8">
    <source>
        <dbReference type="Pfam" id="PF18052"/>
    </source>
</evidence>
<feature type="domain" description="Disease resistance N-terminal" evidence="8">
    <location>
        <begin position="7"/>
        <end position="88"/>
    </location>
</feature>
<dbReference type="InterPro" id="IPR038005">
    <property type="entry name" value="RX-like_CC"/>
</dbReference>
<protein>
    <submittedName>
        <fullName evidence="10">Uncharacterized protein</fullName>
    </submittedName>
</protein>
<keyword evidence="2" id="KW-0433">Leucine-rich repeat</keyword>
<dbReference type="Gene3D" id="1.20.5.4130">
    <property type="match status" value="1"/>
</dbReference>
<dbReference type="PANTHER" id="PTHR19338:SF67">
    <property type="entry name" value="AAA+ ATPASE DOMAIN-CONTAINING PROTEIN"/>
    <property type="match status" value="1"/>
</dbReference>
<evidence type="ECO:0000256" key="6">
    <source>
        <dbReference type="ARBA" id="ARBA00023054"/>
    </source>
</evidence>
<evidence type="ECO:0000259" key="7">
    <source>
        <dbReference type="Pfam" id="PF00931"/>
    </source>
</evidence>
<reference evidence="10 11" key="1">
    <citation type="submission" date="2016-09" db="EMBL/GenBank/DDBJ databases">
        <title>The draft genome of Dichanthelium oligosanthes: A C3 panicoid grass species.</title>
        <authorList>
            <person name="Studer A.J."/>
            <person name="Schnable J.C."/>
            <person name="Brutnell T.P."/>
        </authorList>
    </citation>
    <scope>NUCLEOTIDE SEQUENCE [LARGE SCALE GENOMIC DNA]</scope>
    <source>
        <strain evidence="11">cv. Kellogg 1175</strain>
        <tissue evidence="10">Leaf</tissue>
    </source>
</reference>
<dbReference type="Gene3D" id="3.40.50.300">
    <property type="entry name" value="P-loop containing nucleotide triphosphate hydrolases"/>
    <property type="match status" value="1"/>
</dbReference>
<dbReference type="SUPFAM" id="SSF52047">
    <property type="entry name" value="RNI-like"/>
    <property type="match status" value="1"/>
</dbReference>
<dbReference type="OrthoDB" id="690251at2759"/>
<dbReference type="SUPFAM" id="SSF52540">
    <property type="entry name" value="P-loop containing nucleoside triphosphate hydrolases"/>
    <property type="match status" value="1"/>
</dbReference>
<name>A0A1E5WBB4_9POAL</name>
<proteinExistence type="inferred from homology"/>
<keyword evidence="5" id="KW-0611">Plant defense</keyword>
<dbReference type="AlphaFoldDB" id="A0A1E5WBB4"/>
<keyword evidence="6" id="KW-0175">Coiled coil</keyword>
<feature type="domain" description="Disease resistance R13L4/SHOC-2-like LRR" evidence="9">
    <location>
        <begin position="392"/>
        <end position="477"/>
    </location>
</feature>
<accession>A0A1E5WBB4</accession>